<evidence type="ECO:0000256" key="1">
    <source>
        <dbReference type="SAM" id="MobiDB-lite"/>
    </source>
</evidence>
<keyword evidence="2" id="KW-0167">Capsid protein</keyword>
<proteinExistence type="predicted"/>
<name>A0A7V7RMQ0_9BACI</name>
<dbReference type="Proteomes" id="UP000441354">
    <property type="component" value="Unassembled WGS sequence"/>
</dbReference>
<comment type="caution">
    <text evidence="2">The sequence shown here is derived from an EMBL/GenBank/DDBJ whole genome shotgun (WGS) entry which is preliminary data.</text>
</comment>
<keyword evidence="3" id="KW-1185">Reference proteome</keyword>
<keyword evidence="2" id="KW-0946">Virion</keyword>
<dbReference type="InterPro" id="IPR020108">
    <property type="entry name" value="Spore_coat_CotD"/>
</dbReference>
<sequence>MHCGPKKTNVLPAVVHPTKCCVNNTFQNNVVPHIHPTHTTTVNHINYDHVHYFPQTQSTVNEVTNQQFVAGPGPVPGFGAAPGFGGPGPGFGAPGPGFGGPGPGFGTPGPGFGAPGFGFRK</sequence>
<evidence type="ECO:0000313" key="2">
    <source>
        <dbReference type="EMBL" id="KAB2333635.1"/>
    </source>
</evidence>
<dbReference type="RefSeq" id="WP_151573015.1">
    <property type="nucleotide sequence ID" value="NZ_WBOT01000002.1"/>
</dbReference>
<gene>
    <name evidence="2" type="ORF">F7732_05975</name>
</gene>
<reference evidence="2 3" key="1">
    <citation type="journal article" date="2014" name="Arch. Microbiol.">
        <title>Bacillus mesophilum sp. nov., strain IITR-54T, a novel 4-chlorobiphenyl dechlorinating bacterium.</title>
        <authorList>
            <person name="Manickam N."/>
            <person name="Singh N.K."/>
            <person name="Bajaj A."/>
            <person name="Kumar R.M."/>
            <person name="Kaur G."/>
            <person name="Kaur N."/>
            <person name="Bala M."/>
            <person name="Kumar A."/>
            <person name="Mayilraj S."/>
        </authorList>
    </citation>
    <scope>NUCLEOTIDE SEQUENCE [LARGE SCALE GENOMIC DNA]</scope>
    <source>
        <strain evidence="2 3">IITR-54</strain>
    </source>
</reference>
<protein>
    <submittedName>
        <fullName evidence="2">Spore coat protein CotD</fullName>
    </submittedName>
</protein>
<evidence type="ECO:0000313" key="3">
    <source>
        <dbReference type="Proteomes" id="UP000441354"/>
    </source>
</evidence>
<organism evidence="2 3">
    <name type="scientific">Bacillus mesophilum</name>
    <dbReference type="NCBI Taxonomy" id="1071718"/>
    <lineage>
        <taxon>Bacteria</taxon>
        <taxon>Bacillati</taxon>
        <taxon>Bacillota</taxon>
        <taxon>Bacilli</taxon>
        <taxon>Bacillales</taxon>
        <taxon>Bacillaceae</taxon>
        <taxon>Bacillus</taxon>
    </lineage>
</organism>
<feature type="compositionally biased region" description="Gly residues" evidence="1">
    <location>
        <begin position="80"/>
        <end position="121"/>
    </location>
</feature>
<dbReference type="EMBL" id="WBOT01000002">
    <property type="protein sequence ID" value="KAB2333635.1"/>
    <property type="molecule type" value="Genomic_DNA"/>
</dbReference>
<accession>A0A7V7RMQ0</accession>
<dbReference type="AlphaFoldDB" id="A0A7V7RMQ0"/>
<feature type="region of interest" description="Disordered" evidence="1">
    <location>
        <begin position="67"/>
        <end position="121"/>
    </location>
</feature>
<feature type="compositionally biased region" description="Low complexity" evidence="1">
    <location>
        <begin position="68"/>
        <end position="79"/>
    </location>
</feature>
<dbReference type="Pfam" id="PF11122">
    <property type="entry name" value="Spore-coat_CotD"/>
    <property type="match status" value="1"/>
</dbReference>